<dbReference type="RefSeq" id="XP_066083373.1">
    <property type="nucleotide sequence ID" value="XM_066227276.1"/>
</dbReference>
<dbReference type="Proteomes" id="UP001358614">
    <property type="component" value="Chromosome 1"/>
</dbReference>
<reference evidence="1 2" key="1">
    <citation type="submission" date="2024-01" db="EMBL/GenBank/DDBJ databases">
        <title>Comparative genomics of Cryptococcus and Kwoniella reveals pathogenesis evolution and contrasting modes of karyotype evolution via chromosome fusion or intercentromeric recombination.</title>
        <authorList>
            <person name="Coelho M.A."/>
            <person name="David-Palma M."/>
            <person name="Shea T."/>
            <person name="Bowers K."/>
            <person name="McGinley-Smith S."/>
            <person name="Mohammad A.W."/>
            <person name="Gnirke A."/>
            <person name="Yurkov A.M."/>
            <person name="Nowrousian M."/>
            <person name="Sun S."/>
            <person name="Cuomo C.A."/>
            <person name="Heitman J."/>
        </authorList>
    </citation>
    <scope>NUCLEOTIDE SEQUENCE [LARGE SCALE GENOMIC DNA]</scope>
    <source>
        <strain evidence="1 2">PYCC6329</strain>
    </source>
</reference>
<accession>A0AAX4KFX9</accession>
<dbReference type="AlphaFoldDB" id="A0AAX4KFX9"/>
<evidence type="ECO:0000313" key="1">
    <source>
        <dbReference type="EMBL" id="WWD05406.1"/>
    </source>
</evidence>
<gene>
    <name evidence="1" type="ORF">V865_003483</name>
</gene>
<keyword evidence="2" id="KW-1185">Reference proteome</keyword>
<dbReference type="KEGG" id="ker:91102286"/>
<dbReference type="GeneID" id="91102286"/>
<organism evidence="1 2">
    <name type="scientific">Kwoniella europaea PYCC6329</name>
    <dbReference type="NCBI Taxonomy" id="1423913"/>
    <lineage>
        <taxon>Eukaryota</taxon>
        <taxon>Fungi</taxon>
        <taxon>Dikarya</taxon>
        <taxon>Basidiomycota</taxon>
        <taxon>Agaricomycotina</taxon>
        <taxon>Tremellomycetes</taxon>
        <taxon>Tremellales</taxon>
        <taxon>Cryptococcaceae</taxon>
        <taxon>Kwoniella</taxon>
    </lineage>
</organism>
<evidence type="ECO:0000313" key="2">
    <source>
        <dbReference type="Proteomes" id="UP001358614"/>
    </source>
</evidence>
<dbReference type="EMBL" id="CP144089">
    <property type="protein sequence ID" value="WWD05406.1"/>
    <property type="molecule type" value="Genomic_DNA"/>
</dbReference>
<protein>
    <submittedName>
        <fullName evidence="1">Uncharacterized protein</fullName>
    </submittedName>
</protein>
<sequence length="81" mass="9007">MPHQTDITTPEESDPDVTYLPGVTIHHGPSDYAAIHDGKMYGVQKGSENWKIVHAMVEKDPKDPSIMDTIIRLADDVTEGY</sequence>
<proteinExistence type="predicted"/>
<name>A0AAX4KFX9_9TREE</name>